<dbReference type="AlphaFoldDB" id="V7I5C2"/>
<evidence type="ECO:0000313" key="2">
    <source>
        <dbReference type="EMBL" id="ETA80496.1"/>
    </source>
</evidence>
<accession>V7I5C2</accession>
<dbReference type="InterPro" id="IPR029052">
    <property type="entry name" value="Metallo-depent_PP-like"/>
</dbReference>
<dbReference type="GO" id="GO:0016787">
    <property type="term" value="F:hydrolase activity"/>
    <property type="evidence" value="ECO:0007669"/>
    <property type="project" value="InterPro"/>
</dbReference>
<dbReference type="EMBL" id="AXUN02000180">
    <property type="protein sequence ID" value="ETA80496.1"/>
    <property type="molecule type" value="Genomic_DNA"/>
</dbReference>
<keyword evidence="3" id="KW-1185">Reference proteome</keyword>
<dbReference type="PATRIC" id="fig|994573.3.peg.2108"/>
<proteinExistence type="predicted"/>
<dbReference type="Proteomes" id="UP000017747">
    <property type="component" value="Unassembled WGS sequence"/>
</dbReference>
<dbReference type="OrthoDB" id="9787800at2"/>
<protein>
    <submittedName>
        <fullName evidence="2">Ser/Thr phosphatase</fullName>
    </submittedName>
</protein>
<dbReference type="SUPFAM" id="SSF56300">
    <property type="entry name" value="Metallo-dependent phosphatases"/>
    <property type="match status" value="1"/>
</dbReference>
<name>V7I5C2_9CLOT</name>
<feature type="domain" description="Calcineurin-like phosphoesterase" evidence="1">
    <location>
        <begin position="2"/>
        <end position="204"/>
    </location>
</feature>
<dbReference type="STRING" id="994573.T472_0211365"/>
<comment type="caution">
    <text evidence="2">The sequence shown here is derived from an EMBL/GenBank/DDBJ whole genome shotgun (WGS) entry which is preliminary data.</text>
</comment>
<dbReference type="InterPro" id="IPR004843">
    <property type="entry name" value="Calcineurin-like_PHP"/>
</dbReference>
<organism evidence="2 3">
    <name type="scientific">Youngiibacter fragilis 232.1</name>
    <dbReference type="NCBI Taxonomy" id="994573"/>
    <lineage>
        <taxon>Bacteria</taxon>
        <taxon>Bacillati</taxon>
        <taxon>Bacillota</taxon>
        <taxon>Clostridia</taxon>
        <taxon>Eubacteriales</taxon>
        <taxon>Clostridiaceae</taxon>
        <taxon>Youngiibacter</taxon>
    </lineage>
</organism>
<sequence>MICITGDVHGWEWRFDEERCPYLKELGTGDFLIVAGDFGFVFLNDERERKFLDVLAKLPYTVLFVDGNHENFDTLFKYPLEKWNGGKVHFIRENVIHLMRGQVYEIEGRKFFTFGGGYSIDKYLRREGVSWWKEEMPSLSEYEEGMRNLERNGFNVDYIITHAAPESVMNMIFPNHDPEKELNLYLERVKQQTEFRHWYFAHLHMEEDYPGNFTMLYTNGVYIE</sequence>
<evidence type="ECO:0000313" key="3">
    <source>
        <dbReference type="Proteomes" id="UP000017747"/>
    </source>
</evidence>
<reference evidence="2 3" key="1">
    <citation type="journal article" date="2014" name="Genome Announc.">
        <title>Genome Sequence of Youngiibacter fragilis, the Type Strain of the Genus Youngiibacter.</title>
        <authorList>
            <person name="Wawrik C.B."/>
            <person name="Callaghan A.V."/>
            <person name="Stamps B.W."/>
            <person name="Wawrik B."/>
        </authorList>
    </citation>
    <scope>NUCLEOTIDE SEQUENCE [LARGE SCALE GENOMIC DNA]</scope>
    <source>
        <strain evidence="2 3">232.1</strain>
    </source>
</reference>
<dbReference type="eggNOG" id="COG0639">
    <property type="taxonomic scope" value="Bacteria"/>
</dbReference>
<evidence type="ECO:0000259" key="1">
    <source>
        <dbReference type="Pfam" id="PF00149"/>
    </source>
</evidence>
<gene>
    <name evidence="2" type="ORF">T472_0211365</name>
</gene>
<dbReference type="Pfam" id="PF00149">
    <property type="entry name" value="Metallophos"/>
    <property type="match status" value="1"/>
</dbReference>
<dbReference type="Gene3D" id="3.60.21.10">
    <property type="match status" value="1"/>
</dbReference>